<comment type="caution">
    <text evidence="2">The sequence shown here is derived from an EMBL/GenBank/DDBJ whole genome shotgun (WGS) entry which is preliminary data.</text>
</comment>
<evidence type="ECO:0000313" key="2">
    <source>
        <dbReference type="EMBL" id="MFD2581606.1"/>
    </source>
</evidence>
<dbReference type="Proteomes" id="UP001597461">
    <property type="component" value="Unassembled WGS sequence"/>
</dbReference>
<keyword evidence="3" id="KW-1185">Reference proteome</keyword>
<name>A0ABW5MFP0_9SPHI</name>
<evidence type="ECO:0000256" key="1">
    <source>
        <dbReference type="SAM" id="SignalP"/>
    </source>
</evidence>
<feature type="signal peptide" evidence="1">
    <location>
        <begin position="1"/>
        <end position="19"/>
    </location>
</feature>
<proteinExistence type="predicted"/>
<gene>
    <name evidence="2" type="ORF">ACFSR6_03830</name>
</gene>
<feature type="chain" id="PRO_5046991537" evidence="1">
    <location>
        <begin position="20"/>
        <end position="223"/>
    </location>
</feature>
<sequence>MKKIYLALVLACSSVVVRAQSQTINGDLSIGIEGTALTGPGNRVYFNGASFNGDELSIYRFNRGADISDLRVNIGDNYGNGDDRFIVGSHNWQDGQYYVHMVVGADGKVGIGTETFGAERLAVNGNIRAKEIKVEATGWPDFVFRKDYKISSLSDLDRYIKANKHLPGIPSAQEVAKNGIELGEMNKLLLQKIEELTLHLIEKDKTIEGILKRMDEMEQKLKK</sequence>
<protein>
    <submittedName>
        <fullName evidence="2">Uncharacterized protein</fullName>
    </submittedName>
</protein>
<keyword evidence="1" id="KW-0732">Signal</keyword>
<organism evidence="2 3">
    <name type="scientific">Pedobacter vanadiisoli</name>
    <dbReference type="NCBI Taxonomy" id="1761975"/>
    <lineage>
        <taxon>Bacteria</taxon>
        <taxon>Pseudomonadati</taxon>
        <taxon>Bacteroidota</taxon>
        <taxon>Sphingobacteriia</taxon>
        <taxon>Sphingobacteriales</taxon>
        <taxon>Sphingobacteriaceae</taxon>
        <taxon>Pedobacter</taxon>
    </lineage>
</organism>
<accession>A0ABW5MFP0</accession>
<evidence type="ECO:0000313" key="3">
    <source>
        <dbReference type="Proteomes" id="UP001597461"/>
    </source>
</evidence>
<dbReference type="EMBL" id="JBHULL010000004">
    <property type="protein sequence ID" value="MFD2581606.1"/>
    <property type="molecule type" value="Genomic_DNA"/>
</dbReference>
<dbReference type="RefSeq" id="WP_379075166.1">
    <property type="nucleotide sequence ID" value="NZ_JBHULL010000004.1"/>
</dbReference>
<reference evidence="3" key="1">
    <citation type="journal article" date="2019" name="Int. J. Syst. Evol. Microbiol.">
        <title>The Global Catalogue of Microorganisms (GCM) 10K type strain sequencing project: providing services to taxonomists for standard genome sequencing and annotation.</title>
        <authorList>
            <consortium name="The Broad Institute Genomics Platform"/>
            <consortium name="The Broad Institute Genome Sequencing Center for Infectious Disease"/>
            <person name="Wu L."/>
            <person name="Ma J."/>
        </authorList>
    </citation>
    <scope>NUCLEOTIDE SEQUENCE [LARGE SCALE GENOMIC DNA]</scope>
    <source>
        <strain evidence="3">KCTC 42866</strain>
    </source>
</reference>